<dbReference type="EMBL" id="VSSQ01048909">
    <property type="protein sequence ID" value="MPN02958.1"/>
    <property type="molecule type" value="Genomic_DNA"/>
</dbReference>
<protein>
    <submittedName>
        <fullName evidence="1">Uncharacterized protein</fullName>
    </submittedName>
</protein>
<dbReference type="AlphaFoldDB" id="A0A645ELS2"/>
<comment type="caution">
    <text evidence="1">The sequence shown here is derived from an EMBL/GenBank/DDBJ whole genome shotgun (WGS) entry which is preliminary data.</text>
</comment>
<name>A0A645ELS2_9ZZZZ</name>
<evidence type="ECO:0000313" key="1">
    <source>
        <dbReference type="EMBL" id="MPN02958.1"/>
    </source>
</evidence>
<organism evidence="1">
    <name type="scientific">bioreactor metagenome</name>
    <dbReference type="NCBI Taxonomy" id="1076179"/>
    <lineage>
        <taxon>unclassified sequences</taxon>
        <taxon>metagenomes</taxon>
        <taxon>ecological metagenomes</taxon>
    </lineage>
</organism>
<accession>A0A645ELS2</accession>
<sequence length="59" mass="6779">MGAAAVVKIERLAGLRENRAVGMAGDYRLFFFYRPIRELFFNHFFHLVIFGGAERVVDS</sequence>
<proteinExistence type="predicted"/>
<gene>
    <name evidence="1" type="ORF">SDC9_150179</name>
</gene>
<reference evidence="1" key="1">
    <citation type="submission" date="2019-08" db="EMBL/GenBank/DDBJ databases">
        <authorList>
            <person name="Kucharzyk K."/>
            <person name="Murdoch R.W."/>
            <person name="Higgins S."/>
            <person name="Loffler F."/>
        </authorList>
    </citation>
    <scope>NUCLEOTIDE SEQUENCE</scope>
</reference>